<dbReference type="Pfam" id="PF04389">
    <property type="entry name" value="Peptidase_M28"/>
    <property type="match status" value="1"/>
</dbReference>
<keyword evidence="3 9" id="KW-0645">Protease</keyword>
<proteinExistence type="inferred from homology"/>
<dbReference type="EMBL" id="HE576752">
    <property type="protein sequence ID" value="CCC67772.1"/>
    <property type="molecule type" value="Genomic_DNA"/>
</dbReference>
<dbReference type="KEGG" id="ncs:NCAS_0A12140"/>
<evidence type="ECO:0000256" key="4">
    <source>
        <dbReference type="ARBA" id="ARBA00022723"/>
    </source>
</evidence>
<dbReference type="FunCoup" id="G0V8H4">
    <property type="interactions" value="37"/>
</dbReference>
<evidence type="ECO:0000313" key="11">
    <source>
        <dbReference type="EMBL" id="CCC67772.1"/>
    </source>
</evidence>
<evidence type="ECO:0000256" key="5">
    <source>
        <dbReference type="ARBA" id="ARBA00022729"/>
    </source>
</evidence>
<dbReference type="AlphaFoldDB" id="G0V8H4"/>
<dbReference type="EC" id="3.4.-.-" evidence="9"/>
<dbReference type="InParanoid" id="G0V8H4"/>
<protein>
    <recommendedName>
        <fullName evidence="9">Peptide hydrolase</fullName>
        <ecNumber evidence="9">3.4.-.-</ecNumber>
    </recommendedName>
</protein>
<evidence type="ECO:0000256" key="2">
    <source>
        <dbReference type="ARBA" id="ARBA00022438"/>
    </source>
</evidence>
<dbReference type="FunFam" id="3.40.630.10:FF:000042">
    <property type="entry name" value="Peptide hydrolase"/>
    <property type="match status" value="1"/>
</dbReference>
<dbReference type="MEROPS" id="M28.006"/>
<dbReference type="OMA" id="QPFSEFH"/>
<dbReference type="OrthoDB" id="2214at2759"/>
<dbReference type="GO" id="GO:0004177">
    <property type="term" value="F:aminopeptidase activity"/>
    <property type="evidence" value="ECO:0007669"/>
    <property type="project" value="UniProtKB-KW"/>
</dbReference>
<dbReference type="InterPro" id="IPR007484">
    <property type="entry name" value="Peptidase_M28"/>
</dbReference>
<keyword evidence="7 9" id="KW-0862">Zinc</keyword>
<evidence type="ECO:0000256" key="3">
    <source>
        <dbReference type="ARBA" id="ARBA00022670"/>
    </source>
</evidence>
<dbReference type="GeneID" id="96901251"/>
<feature type="domain" description="Peptidase M28" evidence="10">
    <location>
        <begin position="167"/>
        <end position="371"/>
    </location>
</feature>
<keyword evidence="2" id="KW-0031">Aminopeptidase</keyword>
<reference key="2">
    <citation type="submission" date="2011-08" db="EMBL/GenBank/DDBJ databases">
        <title>Genome sequence of Naumovozyma castellii.</title>
        <authorList>
            <person name="Gordon J.L."/>
            <person name="Armisen D."/>
            <person name="Proux-Wera E."/>
            <person name="OhEigeartaigh S.S."/>
            <person name="Byrne K.P."/>
            <person name="Wolfe K.H."/>
        </authorList>
    </citation>
    <scope>NUCLEOTIDE SEQUENCE</scope>
    <source>
        <strain>Type strain:CBS 4309</strain>
    </source>
</reference>
<keyword evidence="12" id="KW-1185">Reference proteome</keyword>
<dbReference type="GO" id="GO:0008235">
    <property type="term" value="F:metalloexopeptidase activity"/>
    <property type="evidence" value="ECO:0007669"/>
    <property type="project" value="InterPro"/>
</dbReference>
<evidence type="ECO:0000256" key="9">
    <source>
        <dbReference type="RuleBase" id="RU361240"/>
    </source>
</evidence>
<name>G0V8H4_NAUCA</name>
<dbReference type="STRING" id="1064592.G0V8H4"/>
<reference evidence="11 12" key="1">
    <citation type="journal article" date="2011" name="Proc. Natl. Acad. Sci. U.S.A.">
        <title>Evolutionary erosion of yeast sex chromosomes by mating-type switching accidents.</title>
        <authorList>
            <person name="Gordon J.L."/>
            <person name="Armisen D."/>
            <person name="Proux-Wera E."/>
            <person name="Oheigeartaigh S.S."/>
            <person name="Byrne K.P."/>
            <person name="Wolfe K.H."/>
        </authorList>
    </citation>
    <scope>NUCLEOTIDE SEQUENCE [LARGE SCALE GENOMIC DNA]</scope>
    <source>
        <strain evidence="12">ATCC 76901 / BCRC 22586 / CBS 4309 / NBRC 1992 / NRRL Y-12630</strain>
    </source>
</reference>
<evidence type="ECO:0000259" key="10">
    <source>
        <dbReference type="Pfam" id="PF04389"/>
    </source>
</evidence>
<dbReference type="HOGENOM" id="CLU_025866_0_0_1"/>
<evidence type="ECO:0000256" key="1">
    <source>
        <dbReference type="ARBA" id="ARBA00001947"/>
    </source>
</evidence>
<evidence type="ECO:0000256" key="8">
    <source>
        <dbReference type="ARBA" id="ARBA00043962"/>
    </source>
</evidence>
<dbReference type="RefSeq" id="XP_003674153.1">
    <property type="nucleotide sequence ID" value="XM_003674105.1"/>
</dbReference>
<gene>
    <name evidence="11" type="primary">NCAS0A12140</name>
    <name evidence="11" type="ordered locus">NCAS_0A12140</name>
</gene>
<dbReference type="InterPro" id="IPR045175">
    <property type="entry name" value="M28_fam"/>
</dbReference>
<dbReference type="eggNOG" id="KOG2195">
    <property type="taxonomic scope" value="Eukaryota"/>
</dbReference>
<organism evidence="11 12">
    <name type="scientific">Naumovozyma castellii</name>
    <name type="common">Yeast</name>
    <name type="synonym">Saccharomyces castellii</name>
    <dbReference type="NCBI Taxonomy" id="27288"/>
    <lineage>
        <taxon>Eukaryota</taxon>
        <taxon>Fungi</taxon>
        <taxon>Dikarya</taxon>
        <taxon>Ascomycota</taxon>
        <taxon>Saccharomycotina</taxon>
        <taxon>Saccharomycetes</taxon>
        <taxon>Saccharomycetales</taxon>
        <taxon>Saccharomycetaceae</taxon>
        <taxon>Naumovozyma</taxon>
    </lineage>
</organism>
<comment type="similarity">
    <text evidence="8">Belongs to the peptidase M28 family. M28E subfamily.</text>
</comment>
<dbReference type="PANTHER" id="PTHR12147:SF56">
    <property type="entry name" value="AMINOPEPTIDASE YDR415C-RELATED"/>
    <property type="match status" value="1"/>
</dbReference>
<dbReference type="Gene3D" id="3.40.630.10">
    <property type="entry name" value="Zn peptidases"/>
    <property type="match status" value="1"/>
</dbReference>
<accession>G0V8H4</accession>
<dbReference type="GO" id="GO:0006508">
    <property type="term" value="P:proteolysis"/>
    <property type="evidence" value="ECO:0007669"/>
    <property type="project" value="UniProtKB-KW"/>
</dbReference>
<evidence type="ECO:0000256" key="6">
    <source>
        <dbReference type="ARBA" id="ARBA00022801"/>
    </source>
</evidence>
<dbReference type="GO" id="GO:0046872">
    <property type="term" value="F:metal ion binding"/>
    <property type="evidence" value="ECO:0007669"/>
    <property type="project" value="UniProtKB-KW"/>
</dbReference>
<keyword evidence="6 9" id="KW-0378">Hydrolase</keyword>
<dbReference type="Proteomes" id="UP000001640">
    <property type="component" value="Chromosome 1"/>
</dbReference>
<feature type="signal peptide" evidence="9">
    <location>
        <begin position="1"/>
        <end position="19"/>
    </location>
</feature>
<evidence type="ECO:0000256" key="7">
    <source>
        <dbReference type="ARBA" id="ARBA00022833"/>
    </source>
</evidence>
<feature type="chain" id="PRO_5005130856" description="Peptide hydrolase" evidence="9">
    <location>
        <begin position="20"/>
        <end position="383"/>
    </location>
</feature>
<dbReference type="SUPFAM" id="SSF53187">
    <property type="entry name" value="Zn-dependent exopeptidases"/>
    <property type="match status" value="1"/>
</dbReference>
<comment type="cofactor">
    <cofactor evidence="1">
        <name>Zn(2+)</name>
        <dbReference type="ChEBI" id="CHEBI:29105"/>
    </cofactor>
</comment>
<sequence length="383" mass="43310">MKLLSVLTVTLTAIPIVTAFPFEEFRVLEVGEGQRISVRESEKLSLLQKGIKFIDITKYDKAEQQSRSLFSFFNKKAPVPVVPVYDYPTNVSHEEIVKSLTANIDKKSMHDNLAKFTSFYTRYYKSETGFESAEWLSSKISELTSKLPEEKYEIEHIDHKDWKQYSIIVRFTGSETPENIIVMGSHQDSINLLLPSILPAPGADDNGSGTVTNLEALRLYVDHYLSTGETPRNTVEFHFYSAEEGGLLGSLDIFTQYATLQKKVVAMLQQDMTGYVSDPEDEHVGVVMDYTTSELTEFIKLIIDSYLDIPYVETTCGYACSDHGSATKNGFPGSFVIESEFKKTNKYIHSTMDTLDRLSFEHMAEHVKIVIGSIIELGNWSFE</sequence>
<dbReference type="PANTHER" id="PTHR12147">
    <property type="entry name" value="METALLOPEPTIDASE M28 FAMILY MEMBER"/>
    <property type="match status" value="1"/>
</dbReference>
<keyword evidence="4 9" id="KW-0479">Metal-binding</keyword>
<dbReference type="CDD" id="cd03879">
    <property type="entry name" value="M28_AAP"/>
    <property type="match status" value="1"/>
</dbReference>
<evidence type="ECO:0000313" key="12">
    <source>
        <dbReference type="Proteomes" id="UP000001640"/>
    </source>
</evidence>
<keyword evidence="5 9" id="KW-0732">Signal</keyword>